<protein>
    <submittedName>
        <fullName evidence="1">Uncharacterized protein</fullName>
    </submittedName>
</protein>
<evidence type="ECO:0000313" key="2">
    <source>
        <dbReference type="Proteomes" id="UP001165367"/>
    </source>
</evidence>
<comment type="caution">
    <text evidence="1">The sequence shown here is derived from an EMBL/GenBank/DDBJ whole genome shotgun (WGS) entry which is preliminary data.</text>
</comment>
<proteinExistence type="predicted"/>
<dbReference type="EMBL" id="JAKLTR010000007">
    <property type="protein sequence ID" value="MCG2615209.1"/>
    <property type="molecule type" value="Genomic_DNA"/>
</dbReference>
<dbReference type="Proteomes" id="UP001165367">
    <property type="component" value="Unassembled WGS sequence"/>
</dbReference>
<name>A0ABS9KSB8_9BACT</name>
<accession>A0ABS9KSB8</accession>
<reference evidence="1" key="1">
    <citation type="submission" date="2022-01" db="EMBL/GenBank/DDBJ databases">
        <authorList>
            <person name="Jo J.-H."/>
            <person name="Im W.-T."/>
        </authorList>
    </citation>
    <scope>NUCLEOTIDE SEQUENCE</scope>
    <source>
        <strain evidence="1">NA20</strain>
    </source>
</reference>
<sequence length="124" mass="14256">MQPERAIWRQNAGGVSEPVEFSFSGVRPIDKALHGQVVRIHGRLMYNFDESAIYPIFEESDVKPLWMSLDKMDSNLHFFLMTHDQSAVSVTGKLDTLTGTFDQYNYEFSIRDINVIEVVRSIVK</sequence>
<gene>
    <name evidence="1" type="ORF">LZZ85_12990</name>
</gene>
<organism evidence="1 2">
    <name type="scientific">Terrimonas ginsenosidimutans</name>
    <dbReference type="NCBI Taxonomy" id="2908004"/>
    <lineage>
        <taxon>Bacteria</taxon>
        <taxon>Pseudomonadati</taxon>
        <taxon>Bacteroidota</taxon>
        <taxon>Chitinophagia</taxon>
        <taxon>Chitinophagales</taxon>
        <taxon>Chitinophagaceae</taxon>
        <taxon>Terrimonas</taxon>
    </lineage>
</organism>
<keyword evidence="2" id="KW-1185">Reference proteome</keyword>
<dbReference type="RefSeq" id="WP_237872355.1">
    <property type="nucleotide sequence ID" value="NZ_JAKLTR010000007.1"/>
</dbReference>
<evidence type="ECO:0000313" key="1">
    <source>
        <dbReference type="EMBL" id="MCG2615209.1"/>
    </source>
</evidence>